<sequence length="87" mass="10456">MTIDNPIWDNENKEIQKILTEKSLTDSQLLKAMETSAHKEINRLQEHANLLVKQAKEIMDRVQLTKRIHEKVNIPFRIVKERHYFLY</sequence>
<dbReference type="AlphaFoldDB" id="A0A382H137"/>
<feature type="non-terminal residue" evidence="1">
    <location>
        <position position="1"/>
    </location>
</feature>
<accession>A0A382H137</accession>
<feature type="non-terminal residue" evidence="1">
    <location>
        <position position="87"/>
    </location>
</feature>
<evidence type="ECO:0000313" key="1">
    <source>
        <dbReference type="EMBL" id="SVB81008.1"/>
    </source>
</evidence>
<proteinExistence type="predicted"/>
<dbReference type="EMBL" id="UINC01058579">
    <property type="protein sequence ID" value="SVB81008.1"/>
    <property type="molecule type" value="Genomic_DNA"/>
</dbReference>
<protein>
    <submittedName>
        <fullName evidence="1">Uncharacterized protein</fullName>
    </submittedName>
</protein>
<gene>
    <name evidence="1" type="ORF">METZ01_LOCUS233862</name>
</gene>
<name>A0A382H137_9ZZZZ</name>
<organism evidence="1">
    <name type="scientific">marine metagenome</name>
    <dbReference type="NCBI Taxonomy" id="408172"/>
    <lineage>
        <taxon>unclassified sequences</taxon>
        <taxon>metagenomes</taxon>
        <taxon>ecological metagenomes</taxon>
    </lineage>
</organism>
<reference evidence="1" key="1">
    <citation type="submission" date="2018-05" db="EMBL/GenBank/DDBJ databases">
        <authorList>
            <person name="Lanie J.A."/>
            <person name="Ng W.-L."/>
            <person name="Kazmierczak K.M."/>
            <person name="Andrzejewski T.M."/>
            <person name="Davidsen T.M."/>
            <person name="Wayne K.J."/>
            <person name="Tettelin H."/>
            <person name="Glass J.I."/>
            <person name="Rusch D."/>
            <person name="Podicherti R."/>
            <person name="Tsui H.-C.T."/>
            <person name="Winkler M.E."/>
        </authorList>
    </citation>
    <scope>NUCLEOTIDE SEQUENCE</scope>
</reference>